<feature type="domain" description="RNA polymerase sigma factor 70 region 4 type 2" evidence="7">
    <location>
        <begin position="123"/>
        <end position="174"/>
    </location>
</feature>
<dbReference type="InterPro" id="IPR013249">
    <property type="entry name" value="RNA_pol_sigma70_r4_t2"/>
</dbReference>
<evidence type="ECO:0000259" key="7">
    <source>
        <dbReference type="Pfam" id="PF08281"/>
    </source>
</evidence>
<evidence type="ECO:0000256" key="5">
    <source>
        <dbReference type="ARBA" id="ARBA00023163"/>
    </source>
</evidence>
<gene>
    <name evidence="8" type="ORF">RNC47_27465</name>
</gene>
<organism evidence="8 9">
    <name type="scientific">Streptomyces millisiae</name>
    <dbReference type="NCBI Taxonomy" id="3075542"/>
    <lineage>
        <taxon>Bacteria</taxon>
        <taxon>Bacillati</taxon>
        <taxon>Actinomycetota</taxon>
        <taxon>Actinomycetes</taxon>
        <taxon>Kitasatosporales</taxon>
        <taxon>Streptomycetaceae</taxon>
        <taxon>Streptomyces</taxon>
    </lineage>
</organism>
<dbReference type="Gene3D" id="1.10.10.10">
    <property type="entry name" value="Winged helix-like DNA-binding domain superfamily/Winged helix DNA-binding domain"/>
    <property type="match status" value="1"/>
</dbReference>
<dbReference type="InterPro" id="IPR039425">
    <property type="entry name" value="RNA_pol_sigma-70-like"/>
</dbReference>
<dbReference type="EMBL" id="JAVREM010000054">
    <property type="protein sequence ID" value="MDT0322077.1"/>
    <property type="molecule type" value="Genomic_DNA"/>
</dbReference>
<dbReference type="PANTHER" id="PTHR43133:SF8">
    <property type="entry name" value="RNA POLYMERASE SIGMA FACTOR HI_1459-RELATED"/>
    <property type="match status" value="1"/>
</dbReference>
<evidence type="ECO:0000313" key="8">
    <source>
        <dbReference type="EMBL" id="MDT0322077.1"/>
    </source>
</evidence>
<keyword evidence="2" id="KW-0805">Transcription regulation</keyword>
<protein>
    <submittedName>
        <fullName evidence="8">Sigma-70 family RNA polymerase sigma factor</fullName>
    </submittedName>
</protein>
<keyword evidence="4" id="KW-0238">DNA-binding</keyword>
<dbReference type="NCBIfam" id="TIGR02937">
    <property type="entry name" value="sigma70-ECF"/>
    <property type="match status" value="1"/>
</dbReference>
<dbReference type="Gene3D" id="1.10.1740.10">
    <property type="match status" value="1"/>
</dbReference>
<dbReference type="Proteomes" id="UP001183420">
    <property type="component" value="Unassembled WGS sequence"/>
</dbReference>
<comment type="caution">
    <text evidence="8">The sequence shown here is derived from an EMBL/GenBank/DDBJ whole genome shotgun (WGS) entry which is preliminary data.</text>
</comment>
<comment type="similarity">
    <text evidence="1">Belongs to the sigma-70 factor family. ECF subfamily.</text>
</comment>
<dbReference type="Pfam" id="PF04542">
    <property type="entry name" value="Sigma70_r2"/>
    <property type="match status" value="1"/>
</dbReference>
<sequence>MTRSRGGPAAAARDPELFEEFYRAHVDAVTRFLARRMDDPHTVADLTAEVFLAVIDSGHTYRPALGSERGWLYGVARNIVSAERRRTAREHVLNGRVAGRRLLEADDIARLEEKLVAENEGRRLVAALADLPEGERALLELIVADQLSVPEAAHALGIRPTAARVRLYRARGRLRAALAGGQDTAATETTTTITTDGAVAITGSRA</sequence>
<feature type="domain" description="RNA polymerase sigma-70 region 2" evidence="6">
    <location>
        <begin position="21"/>
        <end position="89"/>
    </location>
</feature>
<dbReference type="PANTHER" id="PTHR43133">
    <property type="entry name" value="RNA POLYMERASE ECF-TYPE SIGMA FACTO"/>
    <property type="match status" value="1"/>
</dbReference>
<proteinExistence type="inferred from homology"/>
<dbReference type="RefSeq" id="WP_311602547.1">
    <property type="nucleotide sequence ID" value="NZ_JAVREM010000054.1"/>
</dbReference>
<evidence type="ECO:0000256" key="3">
    <source>
        <dbReference type="ARBA" id="ARBA00023082"/>
    </source>
</evidence>
<dbReference type="InterPro" id="IPR036388">
    <property type="entry name" value="WH-like_DNA-bd_sf"/>
</dbReference>
<dbReference type="SUPFAM" id="SSF88946">
    <property type="entry name" value="Sigma2 domain of RNA polymerase sigma factors"/>
    <property type="match status" value="1"/>
</dbReference>
<dbReference type="InterPro" id="IPR013325">
    <property type="entry name" value="RNA_pol_sigma_r2"/>
</dbReference>
<accession>A0ABU2LY45</accession>
<reference evidence="9" key="1">
    <citation type="submission" date="2023-07" db="EMBL/GenBank/DDBJ databases">
        <title>30 novel species of actinomycetes from the DSMZ collection.</title>
        <authorList>
            <person name="Nouioui I."/>
        </authorList>
    </citation>
    <scope>NUCLEOTIDE SEQUENCE [LARGE SCALE GENOMIC DNA]</scope>
    <source>
        <strain evidence="9">DSM 44918</strain>
    </source>
</reference>
<evidence type="ECO:0000256" key="1">
    <source>
        <dbReference type="ARBA" id="ARBA00010641"/>
    </source>
</evidence>
<dbReference type="SUPFAM" id="SSF88659">
    <property type="entry name" value="Sigma3 and sigma4 domains of RNA polymerase sigma factors"/>
    <property type="match status" value="1"/>
</dbReference>
<keyword evidence="5" id="KW-0804">Transcription</keyword>
<dbReference type="InterPro" id="IPR013324">
    <property type="entry name" value="RNA_pol_sigma_r3/r4-like"/>
</dbReference>
<dbReference type="InterPro" id="IPR014284">
    <property type="entry name" value="RNA_pol_sigma-70_dom"/>
</dbReference>
<evidence type="ECO:0000313" key="9">
    <source>
        <dbReference type="Proteomes" id="UP001183420"/>
    </source>
</evidence>
<evidence type="ECO:0000256" key="2">
    <source>
        <dbReference type="ARBA" id="ARBA00023015"/>
    </source>
</evidence>
<evidence type="ECO:0000256" key="4">
    <source>
        <dbReference type="ARBA" id="ARBA00023125"/>
    </source>
</evidence>
<dbReference type="Pfam" id="PF08281">
    <property type="entry name" value="Sigma70_r4_2"/>
    <property type="match status" value="1"/>
</dbReference>
<name>A0ABU2LY45_9ACTN</name>
<keyword evidence="9" id="KW-1185">Reference proteome</keyword>
<evidence type="ECO:0000259" key="6">
    <source>
        <dbReference type="Pfam" id="PF04542"/>
    </source>
</evidence>
<keyword evidence="3" id="KW-0731">Sigma factor</keyword>
<dbReference type="InterPro" id="IPR007627">
    <property type="entry name" value="RNA_pol_sigma70_r2"/>
</dbReference>